<dbReference type="PIRSF" id="PIRSF004930">
    <property type="entry name" value="Tln_factor_SUA5"/>
    <property type="match status" value="1"/>
</dbReference>
<dbReference type="GO" id="GO:0000049">
    <property type="term" value="F:tRNA binding"/>
    <property type="evidence" value="ECO:0007669"/>
    <property type="project" value="TreeGrafter"/>
</dbReference>
<evidence type="ECO:0000256" key="6">
    <source>
        <dbReference type="ARBA" id="ARBA00022679"/>
    </source>
</evidence>
<feature type="binding site" evidence="14">
    <location>
        <position position="61"/>
    </location>
    <ligand>
        <name>L-threonine</name>
        <dbReference type="ChEBI" id="CHEBI:57926"/>
    </ligand>
</feature>
<keyword evidence="8 13" id="KW-0548">Nucleotidyltransferase</keyword>
<keyword evidence="17" id="KW-1185">Reference proteome</keyword>
<sequence>MQIIKSEDVVIEDVLPYFENEVVVIPTETVYGLAANIYNEEALKNIFTLKGRPNDNPLIVHISSLKMLQSLIEGEIPVEYRKLIEKFWPGPMSLLFKAKSTISRIVTGGLDTVVVRMPNNKLILDILEKLGKPLAAPSANLSGSPSPSSVQHVVDDFGSRINLYIDGGDCEVGLESTVFSILNDEPAILRPGGITKEQITSCIKRELVSNYLVDENKILMKVKTSNQDKLRLDVCKDKDSIMSPGQKYKHYSPTNKFILFISDRKDITENIKSYLKGKEDIKIGIMKHRNTFYNSNELKNLTIFDLGTTKKQICANVFKGLRFLDKQCDVIFTCSVDPRDEGSAIMDRLQKAANDIYILE</sequence>
<dbReference type="InterPro" id="IPR038385">
    <property type="entry name" value="Sua5/YwlC_C"/>
</dbReference>
<feature type="binding site" evidence="14">
    <location>
        <position position="190"/>
    </location>
    <ligand>
        <name>ATP</name>
        <dbReference type="ChEBI" id="CHEBI:30616"/>
    </ligand>
</feature>
<dbReference type="EC" id="2.7.7.87" evidence="3 13"/>
<feature type="binding site" evidence="14">
    <location>
        <position position="29"/>
    </location>
    <ligand>
        <name>L-threonine</name>
        <dbReference type="ChEBI" id="CHEBI:57926"/>
    </ligand>
</feature>
<comment type="function">
    <text evidence="13">Required for the formation of a threonylcarbamoyl group on adenosine at position 37 (t(6)A37) in tRNAs that read codons beginning with adenine.</text>
</comment>
<dbReference type="Pfam" id="PF03481">
    <property type="entry name" value="Sua5_C"/>
    <property type="match status" value="1"/>
</dbReference>
<evidence type="ECO:0000256" key="14">
    <source>
        <dbReference type="PIRSR" id="PIRSR004930-1"/>
    </source>
</evidence>
<dbReference type="Pfam" id="PF01300">
    <property type="entry name" value="Sua5_yciO_yrdC"/>
    <property type="match status" value="1"/>
</dbReference>
<evidence type="ECO:0000256" key="8">
    <source>
        <dbReference type="ARBA" id="ARBA00022695"/>
    </source>
</evidence>
<evidence type="ECO:0000256" key="10">
    <source>
        <dbReference type="ARBA" id="ARBA00022840"/>
    </source>
</evidence>
<keyword evidence="6 13" id="KW-0808">Transferase</keyword>
<dbReference type="SUPFAM" id="SSF55821">
    <property type="entry name" value="YrdC/RibB"/>
    <property type="match status" value="1"/>
</dbReference>
<comment type="caution">
    <text evidence="16">The sequence shown here is derived from an EMBL/GenBank/DDBJ whole genome shotgun (WGS) entry which is preliminary data.</text>
</comment>
<feature type="binding site" evidence="14">
    <location>
        <position position="176"/>
    </location>
    <ligand>
        <name>L-threonine</name>
        <dbReference type="ChEBI" id="CHEBI:57926"/>
    </ligand>
</feature>
<organism evidence="16 17">
    <name type="scientific">Nosema granulosis</name>
    <dbReference type="NCBI Taxonomy" id="83296"/>
    <lineage>
        <taxon>Eukaryota</taxon>
        <taxon>Fungi</taxon>
        <taxon>Fungi incertae sedis</taxon>
        <taxon>Microsporidia</taxon>
        <taxon>Nosematidae</taxon>
        <taxon>Nosema</taxon>
    </lineage>
</organism>
<proteinExistence type="inferred from homology"/>
<dbReference type="InterPro" id="IPR005145">
    <property type="entry name" value="Sua5_C"/>
</dbReference>
<feature type="binding site" evidence="14">
    <location>
        <position position="112"/>
    </location>
    <ligand>
        <name>ATP</name>
        <dbReference type="ChEBI" id="CHEBI:30616"/>
    </ligand>
</feature>
<protein>
    <recommendedName>
        <fullName evidence="4 13">Threonylcarbamoyl-AMP synthase</fullName>
        <shortName evidence="13">TC-AMP synthase</shortName>
        <ecNumber evidence="3 13">2.7.7.87</ecNumber>
    </recommendedName>
    <alternativeName>
        <fullName evidence="11 13">L-threonylcarbamoyladenylate synthase</fullName>
    </alternativeName>
</protein>
<keyword evidence="9 13" id="KW-0547">Nucleotide-binding</keyword>
<comment type="subcellular location">
    <subcellularLocation>
        <location evidence="1 13">Cytoplasm</location>
    </subcellularLocation>
</comment>
<name>A0A9P6L091_9MICR</name>
<evidence type="ECO:0000259" key="15">
    <source>
        <dbReference type="PROSITE" id="PS51163"/>
    </source>
</evidence>
<dbReference type="PANTHER" id="PTHR17490:SF16">
    <property type="entry name" value="THREONYLCARBAMOYL-AMP SYNTHASE"/>
    <property type="match status" value="1"/>
</dbReference>
<dbReference type="InterPro" id="IPR010923">
    <property type="entry name" value="T(6)A37_SUA5"/>
</dbReference>
<accession>A0A9P6L091</accession>
<dbReference type="Gene3D" id="3.90.870.10">
    <property type="entry name" value="DHBP synthase"/>
    <property type="match status" value="1"/>
</dbReference>
<dbReference type="PANTHER" id="PTHR17490">
    <property type="entry name" value="SUA5"/>
    <property type="match status" value="1"/>
</dbReference>
<evidence type="ECO:0000313" key="17">
    <source>
        <dbReference type="Proteomes" id="UP000740883"/>
    </source>
</evidence>
<feature type="binding site" evidence="14">
    <location>
        <position position="251"/>
    </location>
    <ligand>
        <name>ATP</name>
        <dbReference type="ChEBI" id="CHEBI:30616"/>
    </ligand>
</feature>
<dbReference type="GO" id="GO:0003725">
    <property type="term" value="F:double-stranded RNA binding"/>
    <property type="evidence" value="ECO:0007669"/>
    <property type="project" value="UniProtKB-UniRule"/>
</dbReference>
<dbReference type="GO" id="GO:0008033">
    <property type="term" value="P:tRNA processing"/>
    <property type="evidence" value="ECO:0007669"/>
    <property type="project" value="UniProtKB-KW"/>
</dbReference>
<dbReference type="PROSITE" id="PS51163">
    <property type="entry name" value="YRDC"/>
    <property type="match status" value="1"/>
</dbReference>
<evidence type="ECO:0000256" key="12">
    <source>
        <dbReference type="ARBA" id="ARBA00048366"/>
    </source>
</evidence>
<feature type="binding site" evidence="14">
    <location>
        <position position="52"/>
    </location>
    <ligand>
        <name>ATP</name>
        <dbReference type="ChEBI" id="CHEBI:30616"/>
    </ligand>
</feature>
<keyword evidence="10 13" id="KW-0067">ATP-binding</keyword>
<dbReference type="GO" id="GO:0061710">
    <property type="term" value="F:L-threonylcarbamoyladenylate synthase"/>
    <property type="evidence" value="ECO:0007669"/>
    <property type="project" value="UniProtKB-EC"/>
</dbReference>
<evidence type="ECO:0000313" key="16">
    <source>
        <dbReference type="EMBL" id="KAF9764857.1"/>
    </source>
</evidence>
<evidence type="ECO:0000256" key="3">
    <source>
        <dbReference type="ARBA" id="ARBA00012584"/>
    </source>
</evidence>
<evidence type="ECO:0000256" key="13">
    <source>
        <dbReference type="PIRNR" id="PIRNR004930"/>
    </source>
</evidence>
<feature type="domain" description="YrdC-like" evidence="15">
    <location>
        <begin position="7"/>
        <end position="194"/>
    </location>
</feature>
<dbReference type="AlphaFoldDB" id="A0A9P6L091"/>
<dbReference type="OrthoDB" id="412787at2759"/>
<feature type="binding site" evidence="14">
    <location>
        <position position="136"/>
    </location>
    <ligand>
        <name>L-threonine</name>
        <dbReference type="ChEBI" id="CHEBI:57926"/>
    </ligand>
</feature>
<evidence type="ECO:0000256" key="7">
    <source>
        <dbReference type="ARBA" id="ARBA00022694"/>
    </source>
</evidence>
<reference evidence="16 17" key="1">
    <citation type="journal article" date="2020" name="Genome Biol. Evol.">
        <title>Comparative genomics of strictly vertically transmitted, feminizing microsporidia endosymbionts of amphipod crustaceans.</title>
        <authorList>
            <person name="Cormier A."/>
            <person name="Chebbi M.A."/>
            <person name="Giraud I."/>
            <person name="Wattier R."/>
            <person name="Teixeira M."/>
            <person name="Gilbert C."/>
            <person name="Rigaud T."/>
            <person name="Cordaux R."/>
        </authorList>
    </citation>
    <scope>NUCLEOTIDE SEQUENCE [LARGE SCALE GENOMIC DNA]</scope>
    <source>
        <strain evidence="16 17">Ou3-Ou53</strain>
    </source>
</reference>
<dbReference type="InterPro" id="IPR017945">
    <property type="entry name" value="DHBP_synth_RibB-like_a/b_dom"/>
</dbReference>
<evidence type="ECO:0000256" key="2">
    <source>
        <dbReference type="ARBA" id="ARBA00007663"/>
    </source>
</evidence>
<dbReference type="GO" id="GO:0005524">
    <property type="term" value="F:ATP binding"/>
    <property type="evidence" value="ECO:0007669"/>
    <property type="project" value="UniProtKB-UniRule"/>
</dbReference>
<feature type="binding site" evidence="14">
    <location>
        <position position="146"/>
    </location>
    <ligand>
        <name>ATP</name>
        <dbReference type="ChEBI" id="CHEBI:30616"/>
    </ligand>
</feature>
<feature type="binding site" evidence="14">
    <location>
        <position position="56"/>
    </location>
    <ligand>
        <name>ATP</name>
        <dbReference type="ChEBI" id="CHEBI:30616"/>
    </ligand>
</feature>
<dbReference type="InterPro" id="IPR050156">
    <property type="entry name" value="TC-AMP_synthase_SUA5"/>
</dbReference>
<evidence type="ECO:0000256" key="11">
    <source>
        <dbReference type="ARBA" id="ARBA00029774"/>
    </source>
</evidence>
<keyword evidence="5 13" id="KW-0963">Cytoplasm</keyword>
<dbReference type="InterPro" id="IPR006070">
    <property type="entry name" value="Sua5-like_dom"/>
</dbReference>
<dbReference type="NCBIfam" id="TIGR00057">
    <property type="entry name" value="L-threonylcarbamoyladenylate synthase"/>
    <property type="match status" value="1"/>
</dbReference>
<feature type="binding site" evidence="14">
    <location>
        <position position="116"/>
    </location>
    <ligand>
        <name>L-threonine</name>
        <dbReference type="ChEBI" id="CHEBI:57926"/>
    </ligand>
</feature>
<dbReference type="Gene3D" id="3.40.50.11030">
    <property type="entry name" value="Threonylcarbamoyl-AMP synthase, C-terminal domain"/>
    <property type="match status" value="1"/>
</dbReference>
<keyword evidence="7 13" id="KW-0819">tRNA processing</keyword>
<dbReference type="EMBL" id="SBJO01000006">
    <property type="protein sequence ID" value="KAF9764857.1"/>
    <property type="molecule type" value="Genomic_DNA"/>
</dbReference>
<dbReference type="Proteomes" id="UP000740883">
    <property type="component" value="Unassembled WGS sequence"/>
</dbReference>
<evidence type="ECO:0000256" key="5">
    <source>
        <dbReference type="ARBA" id="ARBA00022490"/>
    </source>
</evidence>
<gene>
    <name evidence="16" type="primary">sua5</name>
    <name evidence="16" type="ORF">NGRA_0189</name>
</gene>
<dbReference type="GO" id="GO:0006450">
    <property type="term" value="P:regulation of translational fidelity"/>
    <property type="evidence" value="ECO:0007669"/>
    <property type="project" value="TreeGrafter"/>
</dbReference>
<dbReference type="GO" id="GO:0005737">
    <property type="term" value="C:cytoplasm"/>
    <property type="evidence" value="ECO:0007669"/>
    <property type="project" value="UniProtKB-SubCell"/>
</dbReference>
<comment type="similarity">
    <text evidence="2 13">Belongs to the SUA5 family.</text>
</comment>
<evidence type="ECO:0000256" key="4">
    <source>
        <dbReference type="ARBA" id="ARBA00015492"/>
    </source>
</evidence>
<feature type="binding site" evidence="14">
    <location>
        <position position="138"/>
    </location>
    <ligand>
        <name>ATP</name>
        <dbReference type="ChEBI" id="CHEBI:30616"/>
    </ligand>
</feature>
<evidence type="ECO:0000256" key="9">
    <source>
        <dbReference type="ARBA" id="ARBA00022741"/>
    </source>
</evidence>
<dbReference type="FunFam" id="3.90.870.10:FF:000009">
    <property type="entry name" value="Threonylcarbamoyl-AMP synthase, putative"/>
    <property type="match status" value="1"/>
</dbReference>
<comment type="catalytic activity">
    <reaction evidence="12 13">
        <text>L-threonine + hydrogencarbonate + ATP = L-threonylcarbamoyladenylate + diphosphate + H2O</text>
        <dbReference type="Rhea" id="RHEA:36407"/>
        <dbReference type="ChEBI" id="CHEBI:15377"/>
        <dbReference type="ChEBI" id="CHEBI:17544"/>
        <dbReference type="ChEBI" id="CHEBI:30616"/>
        <dbReference type="ChEBI" id="CHEBI:33019"/>
        <dbReference type="ChEBI" id="CHEBI:57926"/>
        <dbReference type="ChEBI" id="CHEBI:73682"/>
        <dbReference type="EC" id="2.7.7.87"/>
    </reaction>
</comment>
<evidence type="ECO:0000256" key="1">
    <source>
        <dbReference type="ARBA" id="ARBA00004496"/>
    </source>
</evidence>